<sequence length="97" mass="10841">METLRFWLLSLTWKGISSRIRTSSTTFRAAVPLAADAPSTASGSGQLGSFDDSRESPFRSGLRAGQRAPAPARRHRLETRRLRRRCRRVNVISTAQN</sequence>
<dbReference type="AlphaFoldDB" id="A0A4C1W6J6"/>
<dbReference type="Proteomes" id="UP000299102">
    <property type="component" value="Unassembled WGS sequence"/>
</dbReference>
<evidence type="ECO:0000256" key="1">
    <source>
        <dbReference type="SAM" id="MobiDB-lite"/>
    </source>
</evidence>
<protein>
    <submittedName>
        <fullName evidence="2">Uncharacterized protein</fullName>
    </submittedName>
</protein>
<feature type="region of interest" description="Disordered" evidence="1">
    <location>
        <begin position="36"/>
        <end position="77"/>
    </location>
</feature>
<organism evidence="2 3">
    <name type="scientific">Eumeta variegata</name>
    <name type="common">Bagworm moth</name>
    <name type="synonym">Eumeta japonica</name>
    <dbReference type="NCBI Taxonomy" id="151549"/>
    <lineage>
        <taxon>Eukaryota</taxon>
        <taxon>Metazoa</taxon>
        <taxon>Ecdysozoa</taxon>
        <taxon>Arthropoda</taxon>
        <taxon>Hexapoda</taxon>
        <taxon>Insecta</taxon>
        <taxon>Pterygota</taxon>
        <taxon>Neoptera</taxon>
        <taxon>Endopterygota</taxon>
        <taxon>Lepidoptera</taxon>
        <taxon>Glossata</taxon>
        <taxon>Ditrysia</taxon>
        <taxon>Tineoidea</taxon>
        <taxon>Psychidae</taxon>
        <taxon>Oiketicinae</taxon>
        <taxon>Eumeta</taxon>
    </lineage>
</organism>
<name>A0A4C1W6J6_EUMVA</name>
<feature type="compositionally biased region" description="Low complexity" evidence="1">
    <location>
        <begin position="61"/>
        <end position="71"/>
    </location>
</feature>
<keyword evidence="3" id="KW-1185">Reference proteome</keyword>
<proteinExistence type="predicted"/>
<reference evidence="2 3" key="1">
    <citation type="journal article" date="2019" name="Commun. Biol.">
        <title>The bagworm genome reveals a unique fibroin gene that provides high tensile strength.</title>
        <authorList>
            <person name="Kono N."/>
            <person name="Nakamura H."/>
            <person name="Ohtoshi R."/>
            <person name="Tomita M."/>
            <person name="Numata K."/>
            <person name="Arakawa K."/>
        </authorList>
    </citation>
    <scope>NUCLEOTIDE SEQUENCE [LARGE SCALE GENOMIC DNA]</scope>
</reference>
<evidence type="ECO:0000313" key="3">
    <source>
        <dbReference type="Proteomes" id="UP000299102"/>
    </source>
</evidence>
<gene>
    <name evidence="2" type="ORF">EVAR_45950_1</name>
</gene>
<accession>A0A4C1W6J6</accession>
<dbReference type="EMBL" id="BGZK01000485">
    <property type="protein sequence ID" value="GBP46530.1"/>
    <property type="molecule type" value="Genomic_DNA"/>
</dbReference>
<comment type="caution">
    <text evidence="2">The sequence shown here is derived from an EMBL/GenBank/DDBJ whole genome shotgun (WGS) entry which is preliminary data.</text>
</comment>
<evidence type="ECO:0000313" key="2">
    <source>
        <dbReference type="EMBL" id="GBP46530.1"/>
    </source>
</evidence>